<dbReference type="AlphaFoldDB" id="A0AA41V7T0"/>
<protein>
    <submittedName>
        <fullName evidence="1">Uncharacterized protein</fullName>
    </submittedName>
</protein>
<evidence type="ECO:0000313" key="1">
    <source>
        <dbReference type="EMBL" id="MCL7027558.1"/>
    </source>
</evidence>
<dbReference type="EMBL" id="JAJJMA010069529">
    <property type="protein sequence ID" value="MCL7027558.1"/>
    <property type="molecule type" value="Genomic_DNA"/>
</dbReference>
<accession>A0AA41V7T0</accession>
<proteinExistence type="predicted"/>
<gene>
    <name evidence="1" type="ORF">MKW94_000836</name>
</gene>
<comment type="caution">
    <text evidence="1">The sequence shown here is derived from an EMBL/GenBank/DDBJ whole genome shotgun (WGS) entry which is preliminary data.</text>
</comment>
<dbReference type="Proteomes" id="UP001177140">
    <property type="component" value="Unassembled WGS sequence"/>
</dbReference>
<reference evidence="1" key="1">
    <citation type="submission" date="2022-03" db="EMBL/GenBank/DDBJ databases">
        <title>A functionally conserved STORR gene fusion in Papaver species that diverged 16.8 million years ago.</title>
        <authorList>
            <person name="Catania T."/>
        </authorList>
    </citation>
    <scope>NUCLEOTIDE SEQUENCE</scope>
    <source>
        <strain evidence="1">S-191538</strain>
    </source>
</reference>
<organism evidence="1 2">
    <name type="scientific">Papaver nudicaule</name>
    <name type="common">Iceland poppy</name>
    <dbReference type="NCBI Taxonomy" id="74823"/>
    <lineage>
        <taxon>Eukaryota</taxon>
        <taxon>Viridiplantae</taxon>
        <taxon>Streptophyta</taxon>
        <taxon>Embryophyta</taxon>
        <taxon>Tracheophyta</taxon>
        <taxon>Spermatophyta</taxon>
        <taxon>Magnoliopsida</taxon>
        <taxon>Ranunculales</taxon>
        <taxon>Papaveraceae</taxon>
        <taxon>Papaveroideae</taxon>
        <taxon>Papaver</taxon>
    </lineage>
</organism>
<sequence length="52" mass="6148">MVRKANVVFDESPPDDFDPSYPYKEPIAMLEIREYIVRVKWIDIETAEIFNG</sequence>
<keyword evidence="2" id="KW-1185">Reference proteome</keyword>
<evidence type="ECO:0000313" key="2">
    <source>
        <dbReference type="Proteomes" id="UP001177140"/>
    </source>
</evidence>
<name>A0AA41V7T0_PAPNU</name>